<gene>
    <name evidence="1" type="ORF">SAMN05443144_12822</name>
</gene>
<dbReference type="Proteomes" id="UP000184041">
    <property type="component" value="Unassembled WGS sequence"/>
</dbReference>
<dbReference type="EMBL" id="FQUS01000028">
    <property type="protein sequence ID" value="SHG43075.1"/>
    <property type="molecule type" value="Genomic_DNA"/>
</dbReference>
<dbReference type="AlphaFoldDB" id="A0A1M5JRN2"/>
<dbReference type="OrthoDB" id="1524625at2"/>
<evidence type="ECO:0000313" key="2">
    <source>
        <dbReference type="Proteomes" id="UP000184041"/>
    </source>
</evidence>
<accession>A0A1M5JRN2</accession>
<evidence type="ECO:0000313" key="1">
    <source>
        <dbReference type="EMBL" id="SHG43075.1"/>
    </source>
</evidence>
<proteinExistence type="predicted"/>
<keyword evidence="2" id="KW-1185">Reference proteome</keyword>
<name>A0A1M5JRN2_9BACT</name>
<dbReference type="RefSeq" id="WP_073067937.1">
    <property type="nucleotide sequence ID" value="NZ_FQUS01000028.1"/>
</dbReference>
<reference evidence="1 2" key="1">
    <citation type="submission" date="2016-11" db="EMBL/GenBank/DDBJ databases">
        <authorList>
            <person name="Jaros S."/>
            <person name="Januszkiewicz K."/>
            <person name="Wedrychowicz H."/>
        </authorList>
    </citation>
    <scope>NUCLEOTIDE SEQUENCE [LARGE SCALE GENOMIC DNA]</scope>
    <source>
        <strain evidence="1 2">DSM 21986</strain>
    </source>
</reference>
<sequence>MQQEEINKGSRLIENIMGSTIKIAQENVKDIPLAFLSVEDMKFHQSWKWMMPVVIKIEEDLGYPVMIRGKSCTISADDDTVFEYERDTKLEAIWQAVVNFLEWHEQQ</sequence>
<protein>
    <submittedName>
        <fullName evidence="1">Uncharacterized protein</fullName>
    </submittedName>
</protein>
<organism evidence="1 2">
    <name type="scientific">Fodinibius roseus</name>
    <dbReference type="NCBI Taxonomy" id="1194090"/>
    <lineage>
        <taxon>Bacteria</taxon>
        <taxon>Pseudomonadati</taxon>
        <taxon>Balneolota</taxon>
        <taxon>Balneolia</taxon>
        <taxon>Balneolales</taxon>
        <taxon>Balneolaceae</taxon>
        <taxon>Fodinibius</taxon>
    </lineage>
</organism>